<dbReference type="CDD" id="cd22749">
    <property type="entry name" value="Otubain_C65"/>
    <property type="match status" value="1"/>
</dbReference>
<evidence type="ECO:0000256" key="3">
    <source>
        <dbReference type="ARBA" id="ARBA00022670"/>
    </source>
</evidence>
<name>A0A061S2P3_9CHLO</name>
<accession>A0A061S2P3</accession>
<dbReference type="Gene3D" id="1.20.1300.20">
    <property type="entry name" value="Peptidase C65 Otubain, subdomain 2"/>
    <property type="match status" value="1"/>
</dbReference>
<sequence>SSGTGLEPGPVKSAPAAGTRTPEARWLVERRCSDEEPPPPARAAAVSAGGRESDASSGYETPKWQGCPEAELGQGGDPASEPHSRADSVAEDSADELQRTIERSIETYIEETRGADMDGMDLFSLIGEKRPISRLRESRHYDSTRKRLSAIEADYPMWRKVAGDGNCFYRALLFGILEALIEHQDRRATESLKRQVSRMVGHLELSENRQEGSWYGGAMLLIDMLDLIGSGDMLVERLELNLCDHEFSNPVIHFLRMATSLEMRQNVNKYAEIICACNMESGADQSEAAGRMGREEMHTELLKYCLGNVEVMGMEADQCEIVALSDCLGVSVQVESIAGGVYQYCHNAGSASMGSPTVHLLYLTGHYDLIYPARA</sequence>
<dbReference type="InterPro" id="IPR003323">
    <property type="entry name" value="OTU_dom"/>
</dbReference>
<evidence type="ECO:0000256" key="5">
    <source>
        <dbReference type="ARBA" id="ARBA00022801"/>
    </source>
</evidence>
<dbReference type="GO" id="GO:0006508">
    <property type="term" value="P:proteolysis"/>
    <property type="evidence" value="ECO:0007669"/>
    <property type="project" value="UniProtKB-KW"/>
</dbReference>
<keyword evidence="4" id="KW-0833">Ubl conjugation pathway</keyword>
<proteinExistence type="predicted"/>
<dbReference type="InterPro" id="IPR042467">
    <property type="entry name" value="Peptidase_C65_otubain_sub2"/>
</dbReference>
<evidence type="ECO:0000256" key="1">
    <source>
        <dbReference type="ARBA" id="ARBA00000707"/>
    </source>
</evidence>
<feature type="non-terminal residue" evidence="9">
    <location>
        <position position="1"/>
    </location>
</feature>
<evidence type="ECO:0000256" key="4">
    <source>
        <dbReference type="ARBA" id="ARBA00022786"/>
    </source>
</evidence>
<evidence type="ECO:0000256" key="7">
    <source>
        <dbReference type="SAM" id="MobiDB-lite"/>
    </source>
</evidence>
<keyword evidence="6" id="KW-0788">Thiol protease</keyword>
<dbReference type="AlphaFoldDB" id="A0A061S2P3"/>
<dbReference type="PANTHER" id="PTHR12931:SF15">
    <property type="entry name" value="UBIQUITIN THIOESTERASE OTUBAIN-LIKE"/>
    <property type="match status" value="1"/>
</dbReference>
<dbReference type="InterPro" id="IPR019400">
    <property type="entry name" value="Peptidase_C65_otubain"/>
</dbReference>
<dbReference type="EC" id="3.4.19.12" evidence="2"/>
<dbReference type="Gene3D" id="3.30.200.60">
    <property type="entry name" value="Peptidase C65 Otubain, subdomain 1"/>
    <property type="match status" value="1"/>
</dbReference>
<evidence type="ECO:0000313" key="9">
    <source>
        <dbReference type="EMBL" id="JAC77056.1"/>
    </source>
</evidence>
<evidence type="ECO:0000256" key="2">
    <source>
        <dbReference type="ARBA" id="ARBA00012759"/>
    </source>
</evidence>
<protein>
    <recommendedName>
        <fullName evidence="2">ubiquitinyl hydrolase 1</fullName>
        <ecNumber evidence="2">3.4.19.12</ecNumber>
    </recommendedName>
</protein>
<dbReference type="GO" id="GO:0005634">
    <property type="term" value="C:nucleus"/>
    <property type="evidence" value="ECO:0007669"/>
    <property type="project" value="TreeGrafter"/>
</dbReference>
<dbReference type="EMBL" id="GBEZ01008486">
    <property type="protein sequence ID" value="JAC77056.1"/>
    <property type="molecule type" value="Transcribed_RNA"/>
</dbReference>
<feature type="domain" description="OTU" evidence="8">
    <location>
        <begin position="156"/>
        <end position="373"/>
    </location>
</feature>
<dbReference type="PROSITE" id="PS50802">
    <property type="entry name" value="OTU"/>
    <property type="match status" value="1"/>
</dbReference>
<organism evidence="9">
    <name type="scientific">Tetraselmis sp. GSL018</name>
    <dbReference type="NCBI Taxonomy" id="582737"/>
    <lineage>
        <taxon>Eukaryota</taxon>
        <taxon>Viridiplantae</taxon>
        <taxon>Chlorophyta</taxon>
        <taxon>core chlorophytes</taxon>
        <taxon>Chlorodendrophyceae</taxon>
        <taxon>Chlorodendrales</taxon>
        <taxon>Chlorodendraceae</taxon>
        <taxon>Tetraselmis</taxon>
    </lineage>
</organism>
<keyword evidence="3" id="KW-0645">Protease</keyword>
<feature type="compositionally biased region" description="Basic and acidic residues" evidence="7">
    <location>
        <begin position="22"/>
        <end position="34"/>
    </location>
</feature>
<dbReference type="GO" id="GO:0071108">
    <property type="term" value="P:protein K48-linked deubiquitination"/>
    <property type="evidence" value="ECO:0007669"/>
    <property type="project" value="TreeGrafter"/>
</dbReference>
<dbReference type="GO" id="GO:0004843">
    <property type="term" value="F:cysteine-type deubiquitinase activity"/>
    <property type="evidence" value="ECO:0007669"/>
    <property type="project" value="UniProtKB-EC"/>
</dbReference>
<dbReference type="GO" id="GO:0043130">
    <property type="term" value="F:ubiquitin binding"/>
    <property type="evidence" value="ECO:0007669"/>
    <property type="project" value="TreeGrafter"/>
</dbReference>
<dbReference type="InterPro" id="IPR042468">
    <property type="entry name" value="Peptidase_C65_otubain_sub1"/>
</dbReference>
<dbReference type="SUPFAM" id="SSF54001">
    <property type="entry name" value="Cysteine proteinases"/>
    <property type="match status" value="1"/>
</dbReference>
<reference evidence="9" key="1">
    <citation type="submission" date="2014-05" db="EMBL/GenBank/DDBJ databases">
        <title>The transcriptome of the halophilic microalga Tetraselmis sp. GSL018 isolated from the Great Salt Lake, Utah.</title>
        <authorList>
            <person name="Jinkerson R.E."/>
            <person name="D'Adamo S."/>
            <person name="Posewitz M.C."/>
        </authorList>
    </citation>
    <scope>NUCLEOTIDE SEQUENCE</scope>
    <source>
        <strain evidence="9">GSL018</strain>
    </source>
</reference>
<evidence type="ECO:0000259" key="8">
    <source>
        <dbReference type="PROSITE" id="PS50802"/>
    </source>
</evidence>
<evidence type="ECO:0000256" key="6">
    <source>
        <dbReference type="ARBA" id="ARBA00022807"/>
    </source>
</evidence>
<dbReference type="Pfam" id="PF10275">
    <property type="entry name" value="Peptidase_C65"/>
    <property type="match status" value="1"/>
</dbReference>
<gene>
    <name evidence="9" type="ORF">TSPGSL018_18600</name>
</gene>
<feature type="region of interest" description="Disordered" evidence="7">
    <location>
        <begin position="1"/>
        <end position="96"/>
    </location>
</feature>
<keyword evidence="5" id="KW-0378">Hydrolase</keyword>
<dbReference type="InterPro" id="IPR038765">
    <property type="entry name" value="Papain-like_cys_pep_sf"/>
</dbReference>
<dbReference type="PANTHER" id="PTHR12931">
    <property type="entry name" value="UBIQUITIN THIOLESTERASE PROTEIN OTUB"/>
    <property type="match status" value="1"/>
</dbReference>
<comment type="catalytic activity">
    <reaction evidence="1">
        <text>Thiol-dependent hydrolysis of ester, thioester, amide, peptide and isopeptide bonds formed by the C-terminal Gly of ubiquitin (a 76-residue protein attached to proteins as an intracellular targeting signal).</text>
        <dbReference type="EC" id="3.4.19.12"/>
    </reaction>
</comment>